<dbReference type="InterPro" id="IPR013517">
    <property type="entry name" value="FG-GAP"/>
</dbReference>
<accession>A0ABW2LDH6</accession>
<keyword evidence="3" id="KW-1185">Reference proteome</keyword>
<dbReference type="Proteomes" id="UP001596472">
    <property type="component" value="Unassembled WGS sequence"/>
</dbReference>
<name>A0ABW2LDH6_9BACT</name>
<gene>
    <name evidence="2" type="ORF">ACFQY0_21265</name>
</gene>
<dbReference type="PANTHER" id="PTHR46580:SF2">
    <property type="entry name" value="MAM DOMAIN-CONTAINING PROTEIN"/>
    <property type="match status" value="1"/>
</dbReference>
<evidence type="ECO:0000256" key="1">
    <source>
        <dbReference type="ARBA" id="ARBA00022729"/>
    </source>
</evidence>
<dbReference type="SUPFAM" id="SSF69318">
    <property type="entry name" value="Integrin alpha N-terminal domain"/>
    <property type="match status" value="1"/>
</dbReference>
<protein>
    <submittedName>
        <fullName evidence="2">FG-GAP repeat domain-containing protein</fullName>
    </submittedName>
</protein>
<dbReference type="Pfam" id="PF13517">
    <property type="entry name" value="FG-GAP_3"/>
    <property type="match status" value="2"/>
</dbReference>
<dbReference type="Gene3D" id="2.40.128.340">
    <property type="match status" value="1"/>
</dbReference>
<dbReference type="Gene3D" id="2.130.10.130">
    <property type="entry name" value="Integrin alpha, N-terminal"/>
    <property type="match status" value="1"/>
</dbReference>
<keyword evidence="1" id="KW-0732">Signal</keyword>
<dbReference type="RefSeq" id="WP_379717072.1">
    <property type="nucleotide sequence ID" value="NZ_JBHTBS010000069.1"/>
</dbReference>
<organism evidence="2 3">
    <name type="scientific">Haloferula chungangensis</name>
    <dbReference type="NCBI Taxonomy" id="1048331"/>
    <lineage>
        <taxon>Bacteria</taxon>
        <taxon>Pseudomonadati</taxon>
        <taxon>Verrucomicrobiota</taxon>
        <taxon>Verrucomicrobiia</taxon>
        <taxon>Verrucomicrobiales</taxon>
        <taxon>Verrucomicrobiaceae</taxon>
        <taxon>Haloferula</taxon>
    </lineage>
</organism>
<evidence type="ECO:0000313" key="2">
    <source>
        <dbReference type="EMBL" id="MFC7339728.1"/>
    </source>
</evidence>
<feature type="non-terminal residue" evidence="2">
    <location>
        <position position="1"/>
    </location>
</feature>
<evidence type="ECO:0000313" key="3">
    <source>
        <dbReference type="Proteomes" id="UP001596472"/>
    </source>
</evidence>
<dbReference type="InterPro" id="IPR028994">
    <property type="entry name" value="Integrin_alpha_N"/>
</dbReference>
<proteinExistence type="predicted"/>
<feature type="non-terminal residue" evidence="2">
    <location>
        <position position="253"/>
    </location>
</feature>
<dbReference type="EMBL" id="JBHTBS010000069">
    <property type="protein sequence ID" value="MFC7339728.1"/>
    <property type="molecule type" value="Genomic_DNA"/>
</dbReference>
<comment type="caution">
    <text evidence="2">The sequence shown here is derived from an EMBL/GenBank/DDBJ whole genome shotgun (WGS) entry which is preliminary data.</text>
</comment>
<sequence length="253" mass="26674">FTESKLGDTLSPRVRPWALAVADFNGDAKADIVVGDMENGRRAALWLGNGDGSFGAPSFTELGGSYDPAGFAAADFDGDGNVDLATVMHYSSNEFAVLPGNGDGTFGPRVVTALGYGAYYNHFLKTTDVNDDGAPDLLLGSNDHFTIATNRHDGTFDFNSTRRNFGRVTGFSAGDLDGDGIIDLLAAAYDAGTLYVFRGLPTALLAADDSSHGVLHGYGRGYLTDSNDRDNWSFTAKRGQLLSVAVDNSAFSG</sequence>
<reference evidence="3" key="1">
    <citation type="journal article" date="2019" name="Int. J. Syst. Evol. Microbiol.">
        <title>The Global Catalogue of Microorganisms (GCM) 10K type strain sequencing project: providing services to taxonomists for standard genome sequencing and annotation.</title>
        <authorList>
            <consortium name="The Broad Institute Genomics Platform"/>
            <consortium name="The Broad Institute Genome Sequencing Center for Infectious Disease"/>
            <person name="Wu L."/>
            <person name="Ma J."/>
        </authorList>
    </citation>
    <scope>NUCLEOTIDE SEQUENCE [LARGE SCALE GENOMIC DNA]</scope>
    <source>
        <strain evidence="3">CGMCC 4.1467</strain>
    </source>
</reference>
<dbReference type="PANTHER" id="PTHR46580">
    <property type="entry name" value="SENSOR KINASE-RELATED"/>
    <property type="match status" value="1"/>
</dbReference>